<name>A0A6L9S1A3_9ACTN</name>
<sequence>MSERMHERWPWVVGIVAALFAGFGIGVAVQPEPEPEIINETVTETETVVEYDTPQECEMALDAAFELIDAFRDLWSVTSPVLDEPYDAQNNERLNDELDRFSESLDVLTPRWHDYASQCDPRYDY</sequence>
<evidence type="ECO:0000313" key="2">
    <source>
        <dbReference type="Proteomes" id="UP000475214"/>
    </source>
</evidence>
<proteinExistence type="predicted"/>
<dbReference type="EMBL" id="JAAGOA010000001">
    <property type="protein sequence ID" value="NED98600.1"/>
    <property type="molecule type" value="Genomic_DNA"/>
</dbReference>
<protein>
    <submittedName>
        <fullName evidence="1">Uncharacterized protein</fullName>
    </submittedName>
</protein>
<gene>
    <name evidence="1" type="ORF">G1H10_00270</name>
</gene>
<dbReference type="AlphaFoldDB" id="A0A6L9S1A3"/>
<reference evidence="1 2" key="1">
    <citation type="submission" date="2020-02" db="EMBL/GenBank/DDBJ databases">
        <authorList>
            <person name="Li X.-J."/>
            <person name="Han X.-M."/>
        </authorList>
    </citation>
    <scope>NUCLEOTIDE SEQUENCE [LARGE SCALE GENOMIC DNA]</scope>
    <source>
        <strain evidence="1 2">CCTCC AB 2017055</strain>
    </source>
</reference>
<keyword evidence="2" id="KW-1185">Reference proteome</keyword>
<organism evidence="1 2">
    <name type="scientific">Phytoactinopolyspora halotolerans</name>
    <dbReference type="NCBI Taxonomy" id="1981512"/>
    <lineage>
        <taxon>Bacteria</taxon>
        <taxon>Bacillati</taxon>
        <taxon>Actinomycetota</taxon>
        <taxon>Actinomycetes</taxon>
        <taxon>Jiangellales</taxon>
        <taxon>Jiangellaceae</taxon>
        <taxon>Phytoactinopolyspora</taxon>
    </lineage>
</organism>
<evidence type="ECO:0000313" key="1">
    <source>
        <dbReference type="EMBL" id="NED98600.1"/>
    </source>
</evidence>
<comment type="caution">
    <text evidence="1">The sequence shown here is derived from an EMBL/GenBank/DDBJ whole genome shotgun (WGS) entry which is preliminary data.</text>
</comment>
<dbReference type="Proteomes" id="UP000475214">
    <property type="component" value="Unassembled WGS sequence"/>
</dbReference>
<dbReference type="RefSeq" id="WP_163731023.1">
    <property type="nucleotide sequence ID" value="NZ_JAAGOA010000001.1"/>
</dbReference>
<accession>A0A6L9S1A3</accession>